<keyword evidence="4 6" id="KW-1133">Transmembrane helix</keyword>
<feature type="transmembrane region" description="Helical" evidence="6">
    <location>
        <begin position="56"/>
        <end position="80"/>
    </location>
</feature>
<evidence type="ECO:0000256" key="5">
    <source>
        <dbReference type="ARBA" id="ARBA00023136"/>
    </source>
</evidence>
<evidence type="ECO:0000256" key="1">
    <source>
        <dbReference type="ARBA" id="ARBA00004651"/>
    </source>
</evidence>
<feature type="transmembrane region" description="Helical" evidence="6">
    <location>
        <begin position="124"/>
        <end position="142"/>
    </location>
</feature>
<name>A0ABZ2RP54_9BACT</name>
<keyword evidence="3 6" id="KW-0812">Transmembrane</keyword>
<dbReference type="EMBL" id="CP148066">
    <property type="protein sequence ID" value="WXL28210.1"/>
    <property type="molecule type" value="Genomic_DNA"/>
</dbReference>
<protein>
    <submittedName>
        <fullName evidence="7">YitT family protein</fullName>
    </submittedName>
</protein>
<evidence type="ECO:0000256" key="3">
    <source>
        <dbReference type="ARBA" id="ARBA00022692"/>
    </source>
</evidence>
<comment type="subcellular location">
    <subcellularLocation>
        <location evidence="1">Cell membrane</location>
        <topology evidence="1">Multi-pass membrane protein</topology>
    </subcellularLocation>
</comment>
<gene>
    <name evidence="7" type="ORF">WG616_02455</name>
</gene>
<feature type="transmembrane region" description="Helical" evidence="6">
    <location>
        <begin position="188"/>
        <end position="207"/>
    </location>
</feature>
<dbReference type="InterPro" id="IPR051461">
    <property type="entry name" value="UPF0750_membrane"/>
</dbReference>
<dbReference type="InterPro" id="IPR003740">
    <property type="entry name" value="YitT"/>
</dbReference>
<dbReference type="Proteomes" id="UP001460679">
    <property type="component" value="Chromosome"/>
</dbReference>
<dbReference type="Pfam" id="PF02588">
    <property type="entry name" value="YitT_membrane"/>
    <property type="match status" value="1"/>
</dbReference>
<sequence length="392" mass="45589">MNNRILPEKVKKHKLTKEQKEALKENKQKAKQTWQEEMNPYNVNFINVWRKFPKKLFFIFLSAVFFNLGVATFLSKAAVVATGTSSITQIITFTMNWDRYFGYFYVLVNLPIMIYFWRKNPRLFMVLTAYWLVFQVVTQAFFGEIPQINKFLKETITIYSPKDHNYWVAFNHPLQGKGSYYDGQTWPIFVYAIIGGVLDGFASAIAWKQGACIAGSNVIVYYISKVKKASVGKIGFIVSMLFATFSICVLGTLEIFQKIPTRPWNYLHDSITDNSTTKMIVRVLCTVIYIGVYSFVIDRMYPKYKKIRIEVYSNKLERISEKLKRIEFNHSWNIYYGISGKTHKDLGRIEISSLFLEKDWIIAQIRSVDPNAWIGVIPMSDVKGKFDTSFID</sequence>
<feature type="transmembrane region" description="Helical" evidence="6">
    <location>
        <begin position="279"/>
        <end position="297"/>
    </location>
</feature>
<keyword evidence="8" id="KW-1185">Reference proteome</keyword>
<feature type="transmembrane region" description="Helical" evidence="6">
    <location>
        <begin position="100"/>
        <end position="117"/>
    </location>
</feature>
<evidence type="ECO:0000256" key="6">
    <source>
        <dbReference type="SAM" id="Phobius"/>
    </source>
</evidence>
<evidence type="ECO:0000313" key="7">
    <source>
        <dbReference type="EMBL" id="WXL28210.1"/>
    </source>
</evidence>
<keyword evidence="2" id="KW-1003">Cell membrane</keyword>
<reference evidence="7" key="1">
    <citation type="submission" date="2024-03" db="EMBL/GenBank/DDBJ databases">
        <title>Complete genome sequence of Mycoplasma gypis type strain B1/T1.</title>
        <authorList>
            <person name="Spergser J."/>
        </authorList>
    </citation>
    <scope>NUCLEOTIDE SEQUENCE [LARGE SCALE GENOMIC DNA]</scope>
    <source>
        <strain evidence="7">B1/T1</strain>
    </source>
</reference>
<evidence type="ECO:0000256" key="4">
    <source>
        <dbReference type="ARBA" id="ARBA00022989"/>
    </source>
</evidence>
<dbReference type="PANTHER" id="PTHR33545">
    <property type="entry name" value="UPF0750 MEMBRANE PROTEIN YITT-RELATED"/>
    <property type="match status" value="1"/>
</dbReference>
<feature type="transmembrane region" description="Helical" evidence="6">
    <location>
        <begin position="234"/>
        <end position="259"/>
    </location>
</feature>
<keyword evidence="5 6" id="KW-0472">Membrane</keyword>
<evidence type="ECO:0000256" key="2">
    <source>
        <dbReference type="ARBA" id="ARBA00022475"/>
    </source>
</evidence>
<proteinExistence type="predicted"/>
<dbReference type="PANTHER" id="PTHR33545:SF5">
    <property type="entry name" value="UPF0750 MEMBRANE PROTEIN YITT"/>
    <property type="match status" value="1"/>
</dbReference>
<organism evidence="7 8">
    <name type="scientific">[Mycoplasma] gypis</name>
    <dbReference type="NCBI Taxonomy" id="92404"/>
    <lineage>
        <taxon>Bacteria</taxon>
        <taxon>Bacillati</taxon>
        <taxon>Mycoplasmatota</taxon>
        <taxon>Mycoplasmoidales</taxon>
        <taxon>Metamycoplasmataceae</taxon>
        <taxon>Metamycoplasma</taxon>
    </lineage>
</organism>
<dbReference type="RefSeq" id="WP_205498259.1">
    <property type="nucleotide sequence ID" value="NZ_CP148066.1"/>
</dbReference>
<evidence type="ECO:0000313" key="8">
    <source>
        <dbReference type="Proteomes" id="UP001460679"/>
    </source>
</evidence>
<accession>A0ABZ2RP54</accession>